<protein>
    <submittedName>
        <fullName evidence="1">Uncharacterized protein</fullName>
    </submittedName>
</protein>
<evidence type="ECO:0000313" key="8">
    <source>
        <dbReference type="Proteomes" id="UP000462376"/>
    </source>
</evidence>
<organism evidence="1 5">
    <name type="scientific">Bacteroides uniformis</name>
    <dbReference type="NCBI Taxonomy" id="820"/>
    <lineage>
        <taxon>Bacteria</taxon>
        <taxon>Pseudomonadati</taxon>
        <taxon>Bacteroidota</taxon>
        <taxon>Bacteroidia</taxon>
        <taxon>Bacteroidales</taxon>
        <taxon>Bacteroidaceae</taxon>
        <taxon>Bacteroides</taxon>
    </lineage>
</organism>
<evidence type="ECO:0000313" key="4">
    <source>
        <dbReference type="EMBL" id="RGN91371.1"/>
    </source>
</evidence>
<dbReference type="EMBL" id="QSVA01000018">
    <property type="protein sequence ID" value="RGN91371.1"/>
    <property type="molecule type" value="Genomic_DNA"/>
</dbReference>
<evidence type="ECO:0000313" key="3">
    <source>
        <dbReference type="EMBL" id="RGJ88653.1"/>
    </source>
</evidence>
<reference evidence="2 8" key="3">
    <citation type="journal article" date="2019" name="Nat. Med.">
        <title>A library of human gut bacterial isolates paired with longitudinal multiomics data enables mechanistic microbiome research.</title>
        <authorList>
            <person name="Poyet M."/>
            <person name="Groussin M."/>
            <person name="Gibbons S.M."/>
            <person name="Avila-Pacheco J."/>
            <person name="Jiang X."/>
            <person name="Kearney S.M."/>
            <person name="Perrotta A.R."/>
            <person name="Berdy B."/>
            <person name="Zhao S."/>
            <person name="Lieberman T.D."/>
            <person name="Swanson P.K."/>
            <person name="Smith M."/>
            <person name="Roesemann S."/>
            <person name="Alexander J.E."/>
            <person name="Rich S.A."/>
            <person name="Livny J."/>
            <person name="Vlamakis H."/>
            <person name="Clish C."/>
            <person name="Bullock K."/>
            <person name="Deik A."/>
            <person name="Scott J."/>
            <person name="Pierce K.A."/>
            <person name="Xavier R.J."/>
            <person name="Alm E.J."/>
        </authorList>
    </citation>
    <scope>NUCLEOTIDE SEQUENCE [LARGE SCALE GENOMIC DNA]</scope>
    <source>
        <strain evidence="2 8">BIOML-A5</strain>
    </source>
</reference>
<gene>
    <name evidence="4" type="ORF">DXB37_16910</name>
    <name evidence="3" type="ORF">DXD40_19270</name>
    <name evidence="1" type="ORF">ERS852462_03927</name>
    <name evidence="2" type="ORF">GAP47_19320</name>
</gene>
<proteinExistence type="predicted"/>
<evidence type="ECO:0000313" key="6">
    <source>
        <dbReference type="Proteomes" id="UP000260759"/>
    </source>
</evidence>
<evidence type="ECO:0000313" key="1">
    <source>
        <dbReference type="EMBL" id="CUP53887.1"/>
    </source>
</evidence>
<dbReference type="Proteomes" id="UP000260844">
    <property type="component" value="Unassembled WGS sequence"/>
</dbReference>
<reference evidence="1 5" key="1">
    <citation type="submission" date="2015-09" db="EMBL/GenBank/DDBJ databases">
        <authorList>
            <consortium name="Pathogen Informatics"/>
        </authorList>
    </citation>
    <scope>NUCLEOTIDE SEQUENCE [LARGE SCALE GENOMIC DNA]</scope>
    <source>
        <strain evidence="1 5">2789STDY5834847</strain>
    </source>
</reference>
<dbReference type="EMBL" id="QSPV01000030">
    <property type="protein sequence ID" value="RGJ88653.1"/>
    <property type="molecule type" value="Genomic_DNA"/>
</dbReference>
<reference evidence="6 7" key="2">
    <citation type="submission" date="2018-08" db="EMBL/GenBank/DDBJ databases">
        <title>A genome reference for cultivated species of the human gut microbiota.</title>
        <authorList>
            <person name="Zou Y."/>
            <person name="Xue W."/>
            <person name="Luo G."/>
        </authorList>
    </citation>
    <scope>NUCLEOTIDE SEQUENCE [LARGE SCALE GENOMIC DNA]</scope>
    <source>
        <strain evidence="4 6">OM03-4</strain>
        <strain evidence="3 7">TM04-30</strain>
    </source>
</reference>
<dbReference type="Proteomes" id="UP000462376">
    <property type="component" value="Unassembled WGS sequence"/>
</dbReference>
<dbReference type="EMBL" id="WCTL01000026">
    <property type="protein sequence ID" value="KAB4230440.1"/>
    <property type="molecule type" value="Genomic_DNA"/>
</dbReference>
<dbReference type="Proteomes" id="UP000095614">
    <property type="component" value="Unassembled WGS sequence"/>
</dbReference>
<accession>A0A174P4A8</accession>
<evidence type="ECO:0000313" key="2">
    <source>
        <dbReference type="EMBL" id="KAB4230440.1"/>
    </source>
</evidence>
<evidence type="ECO:0000313" key="5">
    <source>
        <dbReference type="Proteomes" id="UP000095614"/>
    </source>
</evidence>
<dbReference type="EMBL" id="CZAF01000014">
    <property type="protein sequence ID" value="CUP53887.1"/>
    <property type="molecule type" value="Genomic_DNA"/>
</dbReference>
<dbReference type="AlphaFoldDB" id="A0A174P4A8"/>
<evidence type="ECO:0000313" key="7">
    <source>
        <dbReference type="Proteomes" id="UP000260844"/>
    </source>
</evidence>
<sequence length="64" mass="7584">MKTLELEIVQGFFFYPHYAFRYIFVKLDFANSVAFFKAFEKAINMYHTSLFFNCLTIPISGVKK</sequence>
<dbReference type="Proteomes" id="UP000260759">
    <property type="component" value="Unassembled WGS sequence"/>
</dbReference>
<name>A0A174P4A8_BACUN</name>